<evidence type="ECO:0000313" key="3">
    <source>
        <dbReference type="EMBL" id="KKD36363.1"/>
    </source>
</evidence>
<evidence type="ECO:0000313" key="4">
    <source>
        <dbReference type="Proteomes" id="UP000033607"/>
    </source>
</evidence>
<keyword evidence="1" id="KW-1133">Transmembrane helix</keyword>
<feature type="transmembrane region" description="Helical" evidence="1">
    <location>
        <begin position="155"/>
        <end position="173"/>
    </location>
</feature>
<comment type="caution">
    <text evidence="3">The sequence shown here is derived from an EMBL/GenBank/DDBJ whole genome shotgun (WGS) entry which is preliminary data.</text>
</comment>
<evidence type="ECO:0000256" key="1">
    <source>
        <dbReference type="SAM" id="Phobius"/>
    </source>
</evidence>
<feature type="transmembrane region" description="Helical" evidence="1">
    <location>
        <begin position="269"/>
        <end position="288"/>
    </location>
</feature>
<keyword evidence="1" id="KW-0472">Membrane</keyword>
<name>A0A0F5YC78_9CYAN</name>
<feature type="transmembrane region" description="Helical" evidence="1">
    <location>
        <begin position="179"/>
        <end position="207"/>
    </location>
</feature>
<accession>A0A0F5YC78</accession>
<dbReference type="EMBL" id="LATL02000079">
    <property type="protein sequence ID" value="KKD36363.1"/>
    <property type="molecule type" value="Genomic_DNA"/>
</dbReference>
<feature type="transmembrane region" description="Helical" evidence="1">
    <location>
        <begin position="12"/>
        <end position="29"/>
    </location>
</feature>
<dbReference type="RefSeq" id="WP_046280400.1">
    <property type="nucleotide sequence ID" value="NZ_LATL02000079.1"/>
</dbReference>
<evidence type="ECO:0000259" key="2">
    <source>
        <dbReference type="Pfam" id="PF20604"/>
    </source>
</evidence>
<feature type="transmembrane region" description="Helical" evidence="1">
    <location>
        <begin position="58"/>
        <end position="79"/>
    </location>
</feature>
<keyword evidence="1" id="KW-0812">Transmembrane</keyword>
<feature type="domain" description="DUF6798" evidence="2">
    <location>
        <begin position="392"/>
        <end position="450"/>
    </location>
</feature>
<dbReference type="Proteomes" id="UP000033607">
    <property type="component" value="Unassembled WGS sequence"/>
</dbReference>
<dbReference type="Pfam" id="PF20604">
    <property type="entry name" value="DUF6798"/>
    <property type="match status" value="1"/>
</dbReference>
<dbReference type="AlphaFoldDB" id="A0A0F5YC78"/>
<dbReference type="InterPro" id="IPR046477">
    <property type="entry name" value="DUF6798"/>
</dbReference>
<proteinExistence type="predicted"/>
<feature type="transmembrane region" description="Helical" evidence="1">
    <location>
        <begin position="219"/>
        <end position="241"/>
    </location>
</feature>
<feature type="transmembrane region" description="Helical" evidence="1">
    <location>
        <begin position="326"/>
        <end position="348"/>
    </location>
</feature>
<organism evidence="3 4">
    <name type="scientific">Limnoraphis robusta CS-951</name>
    <dbReference type="NCBI Taxonomy" id="1637645"/>
    <lineage>
        <taxon>Bacteria</taxon>
        <taxon>Bacillati</taxon>
        <taxon>Cyanobacteriota</taxon>
        <taxon>Cyanophyceae</taxon>
        <taxon>Oscillatoriophycideae</taxon>
        <taxon>Oscillatoriales</taxon>
        <taxon>Sirenicapillariaceae</taxon>
        <taxon>Limnoraphis</taxon>
    </lineage>
</organism>
<sequence>MINLKILKSRLSVLWEILILGIVLGISYVQEPLYTSNQNTKFLQGLAKAGLGYLNQDWLANTLDPLPVFTALVHLTYAYLHPYCFYFYYIILFGIYVYSFIGIAESLFKFNTNVKPIIYLVFIVTIHCLKIQILDFKTHIYLHSGVAEQYILGDYFQTSNFGILIILSIHLFLREQIFWSLFALAGAATVHPAYLPSAALITLSYLSILYKKGEPIKQIFLVGWVSFLLVLPVTLYMFFVFQPTSPEVATLAKSLIVSRIPHHSFPTAWFDHIAFVQILVIVLAIYLVRKTEIFLILFIPFTVATVATLFQFLINNNTLGFITPWRVSAFLVPLSTALILAVFLANLFDQFPGFLQKYQKSIVFLSLIILSLYVIVGAEDQIRQLQNRPDYANLMDFVKSKKQPEDLYLVPHTSGNFIEFRLYTGVPILANYKSHPYKDIEVIEWHNRLMMAQRFYSPDFRATRCQALEEVVKTYQISHVITELGDTNPCAGWTMIYDDQRYKVYQPIPKTPLN</sequence>
<gene>
    <name evidence="3" type="ORF">WN50_20275</name>
</gene>
<dbReference type="OrthoDB" id="258302at2"/>
<feature type="transmembrane region" description="Helical" evidence="1">
    <location>
        <begin position="86"/>
        <end position="104"/>
    </location>
</feature>
<protein>
    <recommendedName>
        <fullName evidence="2">DUF6798 domain-containing protein</fullName>
    </recommendedName>
</protein>
<feature type="transmembrane region" description="Helical" evidence="1">
    <location>
        <begin position="295"/>
        <end position="314"/>
    </location>
</feature>
<reference evidence="3 4" key="1">
    <citation type="submission" date="2015-06" db="EMBL/GenBank/DDBJ databases">
        <title>Draft genome assembly of filamentous brackish cyanobacterium Limnoraphis robusta strain CS-951.</title>
        <authorList>
            <person name="Willis A."/>
            <person name="Parks M."/>
            <person name="Burford M.A."/>
        </authorList>
    </citation>
    <scope>NUCLEOTIDE SEQUENCE [LARGE SCALE GENOMIC DNA]</scope>
    <source>
        <strain evidence="3 4">CS-951</strain>
    </source>
</reference>
<feature type="transmembrane region" description="Helical" evidence="1">
    <location>
        <begin position="116"/>
        <end position="134"/>
    </location>
</feature>
<feature type="transmembrane region" description="Helical" evidence="1">
    <location>
        <begin position="360"/>
        <end position="378"/>
    </location>
</feature>